<sequence length="164" mass="17522">MGDGGEPPSHSLHFKLPSIHLLELLSRLISRELIAKKERSGSCQVQTDIQAVCTADVAPVAVVLAQQAPFHLLTHSDDAPGLAVRHPLQNDLVDGTIVLVVAADVFHLNVPSPGALGEGLNRAVVDPDILDTMLRLPSQGHKQLRTIPSSRRTGAASICWTATR</sequence>
<organism evidence="1 2">
    <name type="scientific">Liparis tanakae</name>
    <name type="common">Tanaka's snailfish</name>
    <dbReference type="NCBI Taxonomy" id="230148"/>
    <lineage>
        <taxon>Eukaryota</taxon>
        <taxon>Metazoa</taxon>
        <taxon>Chordata</taxon>
        <taxon>Craniata</taxon>
        <taxon>Vertebrata</taxon>
        <taxon>Euteleostomi</taxon>
        <taxon>Actinopterygii</taxon>
        <taxon>Neopterygii</taxon>
        <taxon>Teleostei</taxon>
        <taxon>Neoteleostei</taxon>
        <taxon>Acanthomorphata</taxon>
        <taxon>Eupercaria</taxon>
        <taxon>Perciformes</taxon>
        <taxon>Cottioidei</taxon>
        <taxon>Cottales</taxon>
        <taxon>Liparidae</taxon>
        <taxon>Liparis</taxon>
    </lineage>
</organism>
<dbReference type="AlphaFoldDB" id="A0A4Z2JGA6"/>
<evidence type="ECO:0000313" key="2">
    <source>
        <dbReference type="Proteomes" id="UP000314294"/>
    </source>
</evidence>
<protein>
    <submittedName>
        <fullName evidence="1">Uncharacterized protein</fullName>
    </submittedName>
</protein>
<proteinExistence type="predicted"/>
<reference evidence="1 2" key="1">
    <citation type="submission" date="2019-03" db="EMBL/GenBank/DDBJ databases">
        <title>First draft genome of Liparis tanakae, snailfish: a comprehensive survey of snailfish specific genes.</title>
        <authorList>
            <person name="Kim W."/>
            <person name="Song I."/>
            <person name="Jeong J.-H."/>
            <person name="Kim D."/>
            <person name="Kim S."/>
            <person name="Ryu S."/>
            <person name="Song J.Y."/>
            <person name="Lee S.K."/>
        </authorList>
    </citation>
    <scope>NUCLEOTIDE SEQUENCE [LARGE SCALE GENOMIC DNA]</scope>
    <source>
        <tissue evidence="1">Muscle</tissue>
    </source>
</reference>
<comment type="caution">
    <text evidence="1">The sequence shown here is derived from an EMBL/GenBank/DDBJ whole genome shotgun (WGS) entry which is preliminary data.</text>
</comment>
<accession>A0A4Z2JGA6</accession>
<evidence type="ECO:0000313" key="1">
    <source>
        <dbReference type="EMBL" id="TNN89001.1"/>
    </source>
</evidence>
<dbReference type="EMBL" id="SRLO01000003">
    <property type="protein sequence ID" value="TNN89001.1"/>
    <property type="molecule type" value="Genomic_DNA"/>
</dbReference>
<dbReference type="Proteomes" id="UP000314294">
    <property type="component" value="Unassembled WGS sequence"/>
</dbReference>
<keyword evidence="2" id="KW-1185">Reference proteome</keyword>
<name>A0A4Z2JGA6_9TELE</name>
<gene>
    <name evidence="1" type="ORF">EYF80_000879</name>
</gene>